<dbReference type="RefSeq" id="WP_155112129.1">
    <property type="nucleotide sequence ID" value="NZ_WMIB01000007.1"/>
</dbReference>
<gene>
    <name evidence="2" type="ORF">GKZ89_09295</name>
</gene>
<dbReference type="AlphaFoldDB" id="A0A7X2S4R5"/>
<dbReference type="EMBL" id="WMIB01000007">
    <property type="protein sequence ID" value="MTH53597.1"/>
    <property type="molecule type" value="Genomic_DNA"/>
</dbReference>
<keyword evidence="3" id="KW-1185">Reference proteome</keyword>
<evidence type="ECO:0000259" key="1">
    <source>
        <dbReference type="PROSITE" id="PS50801"/>
    </source>
</evidence>
<name>A0A7X2S4R5_9BACI</name>
<dbReference type="CDD" id="cd07041">
    <property type="entry name" value="STAS_RsbR_RsbS_like"/>
    <property type="match status" value="1"/>
</dbReference>
<evidence type="ECO:0000313" key="2">
    <source>
        <dbReference type="EMBL" id="MTH53597.1"/>
    </source>
</evidence>
<dbReference type="PROSITE" id="PS50801">
    <property type="entry name" value="STAS"/>
    <property type="match status" value="1"/>
</dbReference>
<dbReference type="InterPro" id="IPR002645">
    <property type="entry name" value="STAS_dom"/>
</dbReference>
<dbReference type="Gene3D" id="3.30.750.24">
    <property type="entry name" value="STAS domain"/>
    <property type="match status" value="1"/>
</dbReference>
<evidence type="ECO:0000313" key="3">
    <source>
        <dbReference type="Proteomes" id="UP000434639"/>
    </source>
</evidence>
<reference evidence="2 3" key="1">
    <citation type="journal article" date="2017" name="Int. J. Syst. Evol. Microbiol.">
        <title>Bacillus mangrovi sp. nov., isolated from a sediment sample from a mangrove forest.</title>
        <authorList>
            <person name="Gupta V."/>
            <person name="Singh P.K."/>
            <person name="Korpole S."/>
            <person name="Tanuku N.R.S."/>
            <person name="Pinnaka A.K."/>
        </authorList>
    </citation>
    <scope>NUCLEOTIDE SEQUENCE [LARGE SCALE GENOMIC DNA]</scope>
    <source>
        <strain evidence="2 3">KCTC 33872</strain>
    </source>
</reference>
<dbReference type="OrthoDB" id="2624594at2"/>
<dbReference type="Proteomes" id="UP000434639">
    <property type="component" value="Unassembled WGS sequence"/>
</dbReference>
<comment type="caution">
    <text evidence="2">The sequence shown here is derived from an EMBL/GenBank/DDBJ whole genome shotgun (WGS) entry which is preliminary data.</text>
</comment>
<protein>
    <submittedName>
        <fullName evidence="2">STAS domain-containing protein</fullName>
    </submittedName>
</protein>
<dbReference type="SUPFAM" id="SSF52091">
    <property type="entry name" value="SpoIIaa-like"/>
    <property type="match status" value="1"/>
</dbReference>
<dbReference type="InterPro" id="IPR051932">
    <property type="entry name" value="Bact_StressResp_Reg"/>
</dbReference>
<sequence length="251" mass="27824">MLNSKYLPVPFFLINKRFQILEYSDEAGSLFACSKDTSILDLADEDSRGKAEKFLSGDGKKVTELAMHPAKGPLSTFKLTIRWDGNEGHLICEPQDTHMEKLLNKVSQQQKRLAETDLELFFQKEALEKSLDKITELSGPAISLTSKLVLIPLFGNLDENLIIKNRKRLLDSLFAKHFEHAILDFHGIGSLTSDGLVELGKLTAEFRLLGVEPVFTGLTPSHVKAMNQSGADLDVPSVSTLPKAIQAFLSK</sequence>
<organism evidence="2 3">
    <name type="scientific">Metabacillus mangrovi</name>
    <dbReference type="NCBI Taxonomy" id="1491830"/>
    <lineage>
        <taxon>Bacteria</taxon>
        <taxon>Bacillati</taxon>
        <taxon>Bacillota</taxon>
        <taxon>Bacilli</taxon>
        <taxon>Bacillales</taxon>
        <taxon>Bacillaceae</taxon>
        <taxon>Metabacillus</taxon>
    </lineage>
</organism>
<dbReference type="InterPro" id="IPR036513">
    <property type="entry name" value="STAS_dom_sf"/>
</dbReference>
<feature type="domain" description="STAS" evidence="1">
    <location>
        <begin position="138"/>
        <end position="248"/>
    </location>
</feature>
<accession>A0A7X2S4R5</accession>
<dbReference type="PANTHER" id="PTHR33745">
    <property type="entry name" value="RSBT ANTAGONIST PROTEIN RSBS-RELATED"/>
    <property type="match status" value="1"/>
</dbReference>
<proteinExistence type="predicted"/>